<dbReference type="Proteomes" id="UP001189624">
    <property type="component" value="Chromosome 7"/>
</dbReference>
<dbReference type="EMBL" id="OY731404">
    <property type="protein sequence ID" value="CAJ1968909.1"/>
    <property type="molecule type" value="Genomic_DNA"/>
</dbReference>
<proteinExistence type="predicted"/>
<keyword evidence="3" id="KW-1185">Reference proteome</keyword>
<protein>
    <submittedName>
        <fullName evidence="2">Uncharacterized protein</fullName>
    </submittedName>
</protein>
<reference evidence="2" key="1">
    <citation type="submission" date="2023-10" db="EMBL/GenBank/DDBJ databases">
        <authorList>
            <person name="Domelevo Entfellner J.-B."/>
        </authorList>
    </citation>
    <scope>NUCLEOTIDE SEQUENCE</scope>
</reference>
<organism evidence="2 3">
    <name type="scientific">Sphenostylis stenocarpa</name>
    <dbReference type="NCBI Taxonomy" id="92480"/>
    <lineage>
        <taxon>Eukaryota</taxon>
        <taxon>Viridiplantae</taxon>
        <taxon>Streptophyta</taxon>
        <taxon>Embryophyta</taxon>
        <taxon>Tracheophyta</taxon>
        <taxon>Spermatophyta</taxon>
        <taxon>Magnoliopsida</taxon>
        <taxon>eudicotyledons</taxon>
        <taxon>Gunneridae</taxon>
        <taxon>Pentapetalae</taxon>
        <taxon>rosids</taxon>
        <taxon>fabids</taxon>
        <taxon>Fabales</taxon>
        <taxon>Fabaceae</taxon>
        <taxon>Papilionoideae</taxon>
        <taxon>50 kb inversion clade</taxon>
        <taxon>NPAAA clade</taxon>
        <taxon>indigoferoid/millettioid clade</taxon>
        <taxon>Phaseoleae</taxon>
        <taxon>Sphenostylis</taxon>
    </lineage>
</organism>
<feature type="region of interest" description="Disordered" evidence="1">
    <location>
        <begin position="27"/>
        <end position="66"/>
    </location>
</feature>
<accession>A0AA86TA75</accession>
<evidence type="ECO:0000256" key="1">
    <source>
        <dbReference type="SAM" id="MobiDB-lite"/>
    </source>
</evidence>
<evidence type="ECO:0000313" key="3">
    <source>
        <dbReference type="Proteomes" id="UP001189624"/>
    </source>
</evidence>
<dbReference type="Gramene" id="rna-AYBTSS11_LOCUS21969">
    <property type="protein sequence ID" value="CAJ1968909.1"/>
    <property type="gene ID" value="gene-AYBTSS11_LOCUS21969"/>
</dbReference>
<dbReference type="AlphaFoldDB" id="A0AA86TA75"/>
<feature type="compositionally biased region" description="Basic and acidic residues" evidence="1">
    <location>
        <begin position="57"/>
        <end position="66"/>
    </location>
</feature>
<evidence type="ECO:0000313" key="2">
    <source>
        <dbReference type="EMBL" id="CAJ1968909.1"/>
    </source>
</evidence>
<sequence length="124" mass="14219">MCPLALFCLSKIIHSLSRKMPIIKTLAQRPLMKSNKGNRKRTSSPPPERATSPSPDKPNKNLSRDLKRQLRYEELKHWLQISQETVGARRRAIHERRVANLLCILNRSFQLGDLALLAETVVLI</sequence>
<name>A0AA86TA75_9FABA</name>
<gene>
    <name evidence="2" type="ORF">AYBTSS11_LOCUS21969</name>
</gene>